<organism evidence="3 4">
    <name type="scientific">Peptococcus niger</name>
    <dbReference type="NCBI Taxonomy" id="2741"/>
    <lineage>
        <taxon>Bacteria</taxon>
        <taxon>Bacillati</taxon>
        <taxon>Bacillota</taxon>
        <taxon>Clostridia</taxon>
        <taxon>Eubacteriales</taxon>
        <taxon>Peptococcaceae</taxon>
        <taxon>Peptococcus</taxon>
    </lineage>
</organism>
<keyword evidence="4" id="KW-1185">Reference proteome</keyword>
<dbReference type="PANTHER" id="PTHR35342:SF5">
    <property type="entry name" value="TRICARBOXYLIC TRANSPORT PROTEIN"/>
    <property type="match status" value="1"/>
</dbReference>
<feature type="transmembrane region" description="Helical" evidence="1">
    <location>
        <begin position="387"/>
        <end position="406"/>
    </location>
</feature>
<feature type="transmembrane region" description="Helical" evidence="1">
    <location>
        <begin position="354"/>
        <end position="381"/>
    </location>
</feature>
<evidence type="ECO:0000313" key="4">
    <source>
        <dbReference type="Proteomes" id="UP000198995"/>
    </source>
</evidence>
<dbReference type="OrthoDB" id="9781349at2"/>
<feature type="transmembrane region" description="Helical" evidence="1">
    <location>
        <begin position="466"/>
        <end position="485"/>
    </location>
</feature>
<feature type="transmembrane region" description="Helical" evidence="1">
    <location>
        <begin position="12"/>
        <end position="35"/>
    </location>
</feature>
<feature type="domain" description="DUF112" evidence="2">
    <location>
        <begin position="18"/>
        <end position="438"/>
    </location>
</feature>
<keyword evidence="1" id="KW-0812">Transmembrane</keyword>
<sequence length="499" mass="52201">MMTDIVSGLINVFHPISILIMIASLSGGVVVGTLPGLSATMGVALLVPLTFGMDPALGLLMLGGMYVGAIYGGSNSAILINTPGTPSAICTTFDGFPMTKMGKPLKALSIALLASAFGGIIGNIFLFTATEPLAKFSLRFGPPEYFWLAIFGLTIISSLSRENFIKGILSGSLGLLIATIGIDLMTGHERFTFGINALTSGINSIAIMIGIFAFSQVLILVDENESYIAKTTPQPGVVLETAKELISKFKLLLLRSSLIGTIVGIMPGAGGNIAAFVAYDVSKNASKEPEAFGKGAMAGIASSESSNNAVCSSSLIPLFALGIPGSPVAAVLMGGLLAHGITPGPKLFSMHADVAYTFILGMFLANLLLIPVGIVGMRIFVRVLNVRSHYIAIVVTVLAVIGSYAIRNSMLDVMVMFISGSIGYFVFKIGLSSGSLILGVILGPIIEKGFSQSLLISNSEGIIQTFFLRPISLVLIVCCIVSAFLPPLMEKKFNKVGDR</sequence>
<keyword evidence="1" id="KW-0472">Membrane</keyword>
<name>A0A1G6SBM8_PEPNI</name>
<gene>
    <name evidence="3" type="ORF">SAMN04489866_101282</name>
</gene>
<dbReference type="STRING" id="2741.SAMN04489866_101282"/>
<feature type="transmembrane region" description="Helical" evidence="1">
    <location>
        <begin position="107"/>
        <end position="125"/>
    </location>
</feature>
<dbReference type="AlphaFoldDB" id="A0A1G6SBM8"/>
<proteinExistence type="predicted"/>
<dbReference type="EMBL" id="FNAF01000001">
    <property type="protein sequence ID" value="SDD14064.1"/>
    <property type="molecule type" value="Genomic_DNA"/>
</dbReference>
<evidence type="ECO:0000313" key="3">
    <source>
        <dbReference type="EMBL" id="SDD14064.1"/>
    </source>
</evidence>
<dbReference type="RefSeq" id="WP_091790959.1">
    <property type="nucleotide sequence ID" value="NZ_FNAF01000001.1"/>
</dbReference>
<feature type="transmembrane region" description="Helical" evidence="1">
    <location>
        <begin position="145"/>
        <end position="160"/>
    </location>
</feature>
<feature type="transmembrane region" description="Helical" evidence="1">
    <location>
        <begin position="413"/>
        <end position="446"/>
    </location>
</feature>
<dbReference type="InterPro" id="IPR002823">
    <property type="entry name" value="DUF112_TM"/>
</dbReference>
<feature type="transmembrane region" description="Helical" evidence="1">
    <location>
        <begin position="167"/>
        <end position="185"/>
    </location>
</feature>
<feature type="transmembrane region" description="Helical" evidence="1">
    <location>
        <begin position="197"/>
        <end position="221"/>
    </location>
</feature>
<dbReference type="Pfam" id="PF01970">
    <property type="entry name" value="TctA"/>
    <property type="match status" value="1"/>
</dbReference>
<feature type="transmembrane region" description="Helical" evidence="1">
    <location>
        <begin position="315"/>
        <end position="342"/>
    </location>
</feature>
<dbReference type="PANTHER" id="PTHR35342">
    <property type="entry name" value="TRICARBOXYLIC TRANSPORT PROTEIN"/>
    <property type="match status" value="1"/>
</dbReference>
<keyword evidence="1" id="KW-1133">Transmembrane helix</keyword>
<evidence type="ECO:0000256" key="1">
    <source>
        <dbReference type="SAM" id="Phobius"/>
    </source>
</evidence>
<dbReference type="Proteomes" id="UP000198995">
    <property type="component" value="Unassembled WGS sequence"/>
</dbReference>
<evidence type="ECO:0000259" key="2">
    <source>
        <dbReference type="Pfam" id="PF01970"/>
    </source>
</evidence>
<feature type="transmembrane region" description="Helical" evidence="1">
    <location>
        <begin position="258"/>
        <end position="279"/>
    </location>
</feature>
<accession>A0A1G6SBM8</accession>
<feature type="transmembrane region" description="Helical" evidence="1">
    <location>
        <begin position="55"/>
        <end position="73"/>
    </location>
</feature>
<reference evidence="3 4" key="1">
    <citation type="submission" date="2016-10" db="EMBL/GenBank/DDBJ databases">
        <authorList>
            <person name="de Groot N.N."/>
        </authorList>
    </citation>
    <scope>NUCLEOTIDE SEQUENCE [LARGE SCALE GENOMIC DNA]</scope>
    <source>
        <strain evidence="3 4">DSM 20475</strain>
    </source>
</reference>
<protein>
    <submittedName>
        <fullName evidence="3">Putative tricarboxylic transport membrane protein</fullName>
    </submittedName>
</protein>